<reference evidence="1" key="1">
    <citation type="submission" date="2023-07" db="EMBL/GenBank/DDBJ databases">
        <authorList>
            <consortium name="AG Swart"/>
            <person name="Singh M."/>
            <person name="Singh A."/>
            <person name="Seah K."/>
            <person name="Emmerich C."/>
        </authorList>
    </citation>
    <scope>NUCLEOTIDE SEQUENCE</scope>
    <source>
        <strain evidence="1">DP1</strain>
    </source>
</reference>
<dbReference type="Proteomes" id="UP001295684">
    <property type="component" value="Unassembled WGS sequence"/>
</dbReference>
<sequence length="48" mass="6001">MIEWKNGRSWYKLLILNAQFYLEQGHNFRDKLEHQERSPLRIFKPKIK</sequence>
<evidence type="ECO:0000313" key="2">
    <source>
        <dbReference type="Proteomes" id="UP001295684"/>
    </source>
</evidence>
<evidence type="ECO:0000313" key="1">
    <source>
        <dbReference type="EMBL" id="CAI2373244.1"/>
    </source>
</evidence>
<organism evidence="1 2">
    <name type="scientific">Euplotes crassus</name>
    <dbReference type="NCBI Taxonomy" id="5936"/>
    <lineage>
        <taxon>Eukaryota</taxon>
        <taxon>Sar</taxon>
        <taxon>Alveolata</taxon>
        <taxon>Ciliophora</taxon>
        <taxon>Intramacronucleata</taxon>
        <taxon>Spirotrichea</taxon>
        <taxon>Hypotrichia</taxon>
        <taxon>Euplotida</taxon>
        <taxon>Euplotidae</taxon>
        <taxon>Moneuplotes</taxon>
    </lineage>
</organism>
<proteinExistence type="predicted"/>
<dbReference type="EMBL" id="CAMPGE010014580">
    <property type="protein sequence ID" value="CAI2373244.1"/>
    <property type="molecule type" value="Genomic_DNA"/>
</dbReference>
<dbReference type="AlphaFoldDB" id="A0AAD1XIB9"/>
<accession>A0AAD1XIB9</accession>
<gene>
    <name evidence="1" type="ORF">ECRASSUSDP1_LOCUS14585</name>
</gene>
<name>A0AAD1XIB9_EUPCR</name>
<keyword evidence="2" id="KW-1185">Reference proteome</keyword>
<protein>
    <submittedName>
        <fullName evidence="1">Uncharacterized protein</fullName>
    </submittedName>
</protein>
<comment type="caution">
    <text evidence="1">The sequence shown here is derived from an EMBL/GenBank/DDBJ whole genome shotgun (WGS) entry which is preliminary data.</text>
</comment>